<evidence type="ECO:0000256" key="2">
    <source>
        <dbReference type="ARBA" id="ARBA00023134"/>
    </source>
</evidence>
<evidence type="ECO:0000259" key="4">
    <source>
        <dbReference type="Pfam" id="PF18128"/>
    </source>
</evidence>
<dbReference type="Pfam" id="PF01926">
    <property type="entry name" value="MMR_HSR1"/>
    <property type="match status" value="1"/>
</dbReference>
<dbReference type="SUPFAM" id="SSF52540">
    <property type="entry name" value="P-loop containing nucleoside triphosphate hydrolases"/>
    <property type="match status" value="1"/>
</dbReference>
<dbReference type="InterPro" id="IPR005225">
    <property type="entry name" value="Small_GTP-bd"/>
</dbReference>
<feature type="domain" description="Hydrogen maturase F tetramerization" evidence="5">
    <location>
        <begin position="276"/>
        <end position="390"/>
    </location>
</feature>
<keyword evidence="7" id="KW-1185">Reference proteome</keyword>
<dbReference type="InterPro" id="IPR027417">
    <property type="entry name" value="P-loop_NTPase"/>
</dbReference>
<proteinExistence type="predicted"/>
<dbReference type="CDD" id="cd00880">
    <property type="entry name" value="Era_like"/>
    <property type="match status" value="1"/>
</dbReference>
<dbReference type="Pfam" id="PF18133">
    <property type="entry name" value="HydF_tetramer"/>
    <property type="match status" value="1"/>
</dbReference>
<dbReference type="InterPro" id="IPR006073">
    <property type="entry name" value="GTP-bd"/>
</dbReference>
<organism evidence="6 7">
    <name type="scientific">Enterocloster alcoholdehydrogenati</name>
    <dbReference type="NCBI Taxonomy" id="2547410"/>
    <lineage>
        <taxon>Bacteria</taxon>
        <taxon>Bacillati</taxon>
        <taxon>Bacillota</taxon>
        <taxon>Clostridia</taxon>
        <taxon>Lachnospirales</taxon>
        <taxon>Lachnospiraceae</taxon>
        <taxon>Enterocloster</taxon>
    </lineage>
</organism>
<evidence type="ECO:0000259" key="5">
    <source>
        <dbReference type="Pfam" id="PF18133"/>
    </source>
</evidence>
<feature type="domain" description="G" evidence="3">
    <location>
        <begin position="14"/>
        <end position="128"/>
    </location>
</feature>
<dbReference type="Gene3D" id="3.40.50.11410">
    <property type="match status" value="1"/>
</dbReference>
<dbReference type="NCBIfam" id="TIGR00231">
    <property type="entry name" value="small_GTP"/>
    <property type="match status" value="1"/>
</dbReference>
<keyword evidence="2" id="KW-0342">GTP-binding</keyword>
<feature type="domain" description="Hydrogen maturase F dimerization" evidence="4">
    <location>
        <begin position="172"/>
        <end position="270"/>
    </location>
</feature>
<comment type="caution">
    <text evidence="6">The sequence shown here is derived from an EMBL/GenBank/DDBJ whole genome shotgun (WGS) entry which is preliminary data.</text>
</comment>
<dbReference type="InterPro" id="IPR040644">
    <property type="entry name" value="HydF_tetramer"/>
</dbReference>
<dbReference type="EMBL" id="BAABXL010000001">
    <property type="protein sequence ID" value="GAA6270502.1"/>
    <property type="molecule type" value="Genomic_DNA"/>
</dbReference>
<evidence type="ECO:0000313" key="6">
    <source>
        <dbReference type="EMBL" id="GAA6270502.1"/>
    </source>
</evidence>
<name>A0ABQ0B2K3_9FIRM</name>
<keyword evidence="1" id="KW-0547">Nucleotide-binding</keyword>
<accession>A0ABQ0B2K3</accession>
<sequence>MTMNQTPSGERIHIGFFGKRNAGKSSLVNAITGQSLSIVSNIRGTTTDPVLKSMELLPLGPVVIIDTPGLDDEGELGLLRIKKARQAINRTDIGVIVADGTVGMSREERELEEIFQQKRIPYIIVFNKADLCETKGSFEPGLWVSAADGTGISELKTAIAAIKPADDPNRCLLADLIEPSDTVVLVVPIDKAAPKGRLILPQQQVIRDILDRKAVSIVCQEDNLSGTLALLAEKPKLVITDSQVFPIVDRITPPDIGLTSFSVLFARYKGNLWQTARGAKALETVRDGSRILISEGCTHQRQCGDIGTCKLPAMIRSYTGKEPAFIFTSGREFPEDLSSFHMVIHCGGCMLTEREMKYRLAAAQDQSVPVTNYGIIIAYMNGILERSLQPLTKDRSDASLYH</sequence>
<reference evidence="6 7" key="1">
    <citation type="submission" date="2024-04" db="EMBL/GenBank/DDBJ databases">
        <title>Defined microbial consortia suppress multidrug-resistant proinflammatory Enterobacteriaceae via ecological control.</title>
        <authorList>
            <person name="Furuichi M."/>
            <person name="Kawaguchi T."/>
            <person name="Pust M."/>
            <person name="Yasuma K."/>
            <person name="Plichta D."/>
            <person name="Hasegawa N."/>
            <person name="Ohya T."/>
            <person name="Bhattarai S."/>
            <person name="Sasajima S."/>
            <person name="Aoto Y."/>
            <person name="Tuganbaev T."/>
            <person name="Yaginuma M."/>
            <person name="Ueda M."/>
            <person name="Okahashi N."/>
            <person name="Amafuji K."/>
            <person name="Kiridooshi Y."/>
            <person name="Sugita K."/>
            <person name="Strazar M."/>
            <person name="Skelly A."/>
            <person name="Suda W."/>
            <person name="Hattori M."/>
            <person name="Nakamoto N."/>
            <person name="Caballero S."/>
            <person name="Norman J."/>
            <person name="Olle B."/>
            <person name="Tanoue T."/>
            <person name="Arita M."/>
            <person name="Bucci V."/>
            <person name="Atarashi K."/>
            <person name="Xavier R."/>
            <person name="Honda K."/>
        </authorList>
    </citation>
    <scope>NUCLEOTIDE SEQUENCE [LARGE SCALE GENOMIC DNA]</scope>
    <source>
        <strain evidence="7">f13</strain>
    </source>
</reference>
<dbReference type="NCBIfam" id="TIGR03918">
    <property type="entry name" value="GTP_HydF"/>
    <property type="match status" value="1"/>
</dbReference>
<dbReference type="PANTHER" id="PTHR42714">
    <property type="entry name" value="TRNA MODIFICATION GTPASE GTPBP3"/>
    <property type="match status" value="1"/>
</dbReference>
<protein>
    <submittedName>
        <fullName evidence="6">[FeFe] hydrogenase H-cluster maturation GTPase HydF</fullName>
    </submittedName>
</protein>
<gene>
    <name evidence="6" type="primary">hydF</name>
    <name evidence="6" type="ORF">F130042H8_35620</name>
</gene>
<evidence type="ECO:0000256" key="1">
    <source>
        <dbReference type="ARBA" id="ARBA00022741"/>
    </source>
</evidence>
<dbReference type="Pfam" id="PF18128">
    <property type="entry name" value="HydF_dimer"/>
    <property type="match status" value="1"/>
</dbReference>
<dbReference type="RefSeq" id="WP_390471022.1">
    <property type="nucleotide sequence ID" value="NZ_BAABXL010000001.1"/>
</dbReference>
<dbReference type="Gene3D" id="3.40.50.11420">
    <property type="match status" value="1"/>
</dbReference>
<dbReference type="InterPro" id="IPR023873">
    <property type="entry name" value="FeFe-hyd_GTPase_HydF"/>
</dbReference>
<evidence type="ECO:0000313" key="7">
    <source>
        <dbReference type="Proteomes" id="UP001600894"/>
    </source>
</evidence>
<dbReference type="PANTHER" id="PTHR42714:SF6">
    <property type="entry name" value="TRANSLATION INITIATION FACTOR IF-2"/>
    <property type="match status" value="1"/>
</dbReference>
<dbReference type="InterPro" id="IPR041606">
    <property type="entry name" value="HydF_dimer"/>
</dbReference>
<evidence type="ECO:0000259" key="3">
    <source>
        <dbReference type="Pfam" id="PF01926"/>
    </source>
</evidence>
<dbReference type="Gene3D" id="3.40.50.300">
    <property type="entry name" value="P-loop containing nucleotide triphosphate hydrolases"/>
    <property type="match status" value="1"/>
</dbReference>
<dbReference type="Proteomes" id="UP001600894">
    <property type="component" value="Unassembled WGS sequence"/>
</dbReference>